<dbReference type="STRING" id="1423744.FC86_GL000283"/>
<dbReference type="OrthoDB" id="2305590at2"/>
<dbReference type="RefSeq" id="WP_056974448.1">
    <property type="nucleotide sequence ID" value="NZ_AYZL01000016.1"/>
</dbReference>
<gene>
    <name evidence="2" type="ORF">FC86_GL000283</name>
</gene>
<accession>A0A0R2DUN8</accession>
<dbReference type="InterPro" id="IPR050361">
    <property type="entry name" value="MPP/UQCRC_Complex"/>
</dbReference>
<feature type="domain" description="Peptidase M16 C-terminal" evidence="1">
    <location>
        <begin position="172"/>
        <end position="343"/>
    </location>
</feature>
<organism evidence="2 3">
    <name type="scientific">Holzapfeliella floricola DSM 23037 = JCM 16512</name>
    <dbReference type="NCBI Taxonomy" id="1423744"/>
    <lineage>
        <taxon>Bacteria</taxon>
        <taxon>Bacillati</taxon>
        <taxon>Bacillota</taxon>
        <taxon>Bacilli</taxon>
        <taxon>Lactobacillales</taxon>
        <taxon>Lactobacillaceae</taxon>
        <taxon>Holzapfeliella</taxon>
    </lineage>
</organism>
<evidence type="ECO:0000313" key="2">
    <source>
        <dbReference type="EMBL" id="KRN04186.1"/>
    </source>
</evidence>
<dbReference type="AlphaFoldDB" id="A0A0R2DUN8"/>
<sequence>MTTATILKNDNFKTVSIGCFFKLPLTKENLSYLTLLSNYQQLGTQEYDNQQKLEAHADYLYAAKFETRPQIYGDTIIVRAEGNFIEPDLVTDESYNYTAIIKFFEEMVFRPNFKNQADYQLDLAKKQVKHDYDSFSEVASNKAYQLFFKEYYKDYPDFQNPIFGDLALIEQLTVSDLSSYYNQLTKAPATVIAHVKYPQKMASILENTVFEELDNSNFGQSNLKTKLGKVGCEIEFDYDYNQAQLVYGYQTKTDYQTPILGLVFSQILGGDEYSLLFQEVRQKAGLVYSVFSDYYFYNNLVMIQTSLLSDSITTASEIIEAQLDKMRHNNWSEDLLQTAKQQLISHRLILEEMPQFKVQSELIAQLRKIEKADFEKQVNAITKQQVVEFAQQLSQPMKVLVR</sequence>
<dbReference type="SUPFAM" id="SSF63411">
    <property type="entry name" value="LuxS/MPP-like metallohydrolase"/>
    <property type="match status" value="2"/>
</dbReference>
<dbReference type="GO" id="GO:0046872">
    <property type="term" value="F:metal ion binding"/>
    <property type="evidence" value="ECO:0007669"/>
    <property type="project" value="InterPro"/>
</dbReference>
<dbReference type="PANTHER" id="PTHR11851">
    <property type="entry name" value="METALLOPROTEASE"/>
    <property type="match status" value="1"/>
</dbReference>
<dbReference type="InterPro" id="IPR011249">
    <property type="entry name" value="Metalloenz_LuxS/M16"/>
</dbReference>
<dbReference type="Pfam" id="PF05193">
    <property type="entry name" value="Peptidase_M16_C"/>
    <property type="match status" value="1"/>
</dbReference>
<evidence type="ECO:0000313" key="3">
    <source>
        <dbReference type="Proteomes" id="UP000051378"/>
    </source>
</evidence>
<protein>
    <recommendedName>
        <fullName evidence="1">Peptidase M16 C-terminal domain-containing protein</fullName>
    </recommendedName>
</protein>
<dbReference type="Proteomes" id="UP000051378">
    <property type="component" value="Unassembled WGS sequence"/>
</dbReference>
<dbReference type="InterPro" id="IPR007863">
    <property type="entry name" value="Peptidase_M16_C"/>
</dbReference>
<dbReference type="PATRIC" id="fig|1423744.4.peg.290"/>
<name>A0A0R2DUN8_9LACO</name>
<dbReference type="PANTHER" id="PTHR11851:SF186">
    <property type="entry name" value="INACTIVE METALLOPROTEASE YMFF-RELATED"/>
    <property type="match status" value="1"/>
</dbReference>
<evidence type="ECO:0000259" key="1">
    <source>
        <dbReference type="Pfam" id="PF05193"/>
    </source>
</evidence>
<proteinExistence type="predicted"/>
<keyword evidence="3" id="KW-1185">Reference proteome</keyword>
<reference evidence="2 3" key="1">
    <citation type="journal article" date="2015" name="Genome Announc.">
        <title>Expanding the biotechnology potential of lactobacilli through comparative genomics of 213 strains and associated genera.</title>
        <authorList>
            <person name="Sun Z."/>
            <person name="Harris H.M."/>
            <person name="McCann A."/>
            <person name="Guo C."/>
            <person name="Argimon S."/>
            <person name="Zhang W."/>
            <person name="Yang X."/>
            <person name="Jeffery I.B."/>
            <person name="Cooney J.C."/>
            <person name="Kagawa T.F."/>
            <person name="Liu W."/>
            <person name="Song Y."/>
            <person name="Salvetti E."/>
            <person name="Wrobel A."/>
            <person name="Rasinkangas P."/>
            <person name="Parkhill J."/>
            <person name="Rea M.C."/>
            <person name="O'Sullivan O."/>
            <person name="Ritari J."/>
            <person name="Douillard F.P."/>
            <person name="Paul Ross R."/>
            <person name="Yang R."/>
            <person name="Briner A.E."/>
            <person name="Felis G.E."/>
            <person name="de Vos W.M."/>
            <person name="Barrangou R."/>
            <person name="Klaenhammer T.R."/>
            <person name="Caufield P.W."/>
            <person name="Cui Y."/>
            <person name="Zhang H."/>
            <person name="O'Toole P.W."/>
        </authorList>
    </citation>
    <scope>NUCLEOTIDE SEQUENCE [LARGE SCALE GENOMIC DNA]</scope>
    <source>
        <strain evidence="2 3">DSM 23037</strain>
    </source>
</reference>
<dbReference type="EMBL" id="AYZL01000016">
    <property type="protein sequence ID" value="KRN04186.1"/>
    <property type="molecule type" value="Genomic_DNA"/>
</dbReference>
<comment type="caution">
    <text evidence="2">The sequence shown here is derived from an EMBL/GenBank/DDBJ whole genome shotgun (WGS) entry which is preliminary data.</text>
</comment>
<dbReference type="Gene3D" id="3.30.830.10">
    <property type="entry name" value="Metalloenzyme, LuxS/M16 peptidase-like"/>
    <property type="match status" value="2"/>
</dbReference>